<organism evidence="1 2">
    <name type="scientific">Baekduia soli</name>
    <dbReference type="NCBI Taxonomy" id="496014"/>
    <lineage>
        <taxon>Bacteria</taxon>
        <taxon>Bacillati</taxon>
        <taxon>Actinomycetota</taxon>
        <taxon>Thermoleophilia</taxon>
        <taxon>Solirubrobacterales</taxon>
        <taxon>Baekduiaceae</taxon>
        <taxon>Baekduia</taxon>
    </lineage>
</organism>
<evidence type="ECO:0000313" key="1">
    <source>
        <dbReference type="EMBL" id="QEC49431.1"/>
    </source>
</evidence>
<evidence type="ECO:0000313" key="2">
    <source>
        <dbReference type="Proteomes" id="UP000321805"/>
    </source>
</evidence>
<dbReference type="Proteomes" id="UP000321805">
    <property type="component" value="Chromosome"/>
</dbReference>
<dbReference type="EMBL" id="CP042430">
    <property type="protein sequence ID" value="QEC49431.1"/>
    <property type="molecule type" value="Genomic_DNA"/>
</dbReference>
<dbReference type="KEGG" id="bsol:FSW04_18880"/>
<proteinExistence type="predicted"/>
<dbReference type="RefSeq" id="WP_146921792.1">
    <property type="nucleotide sequence ID" value="NZ_CP042430.1"/>
</dbReference>
<reference evidence="1 2" key="1">
    <citation type="journal article" date="2018" name="J. Microbiol.">
        <title>Baekduia soli gen. nov., sp. nov., a novel bacterium isolated from the soil of Baekdu Mountain and proposal of a novel family name, Baekduiaceae fam. nov.</title>
        <authorList>
            <person name="An D.S."/>
            <person name="Siddiqi M.Z."/>
            <person name="Kim K.H."/>
            <person name="Yu H.S."/>
            <person name="Im W.T."/>
        </authorList>
    </citation>
    <scope>NUCLEOTIDE SEQUENCE [LARGE SCALE GENOMIC DNA]</scope>
    <source>
        <strain evidence="1 2">BR7-21</strain>
    </source>
</reference>
<protein>
    <submittedName>
        <fullName evidence="1">Uncharacterized protein</fullName>
    </submittedName>
</protein>
<dbReference type="AlphaFoldDB" id="A0A5B8U9Y6"/>
<name>A0A5B8U9Y6_9ACTN</name>
<dbReference type="OrthoDB" id="9798761at2"/>
<keyword evidence="2" id="KW-1185">Reference proteome</keyword>
<accession>A0A5B8U9Y6</accession>
<sequence>MDAQITGRERVVSGLFIDYWTVRRDPDGVEQKVLARASRGDLIVLSPAEESRLDELGMLGERGWTAEDVEASIERTRLAMVAQNQRESHQRSLG</sequence>
<gene>
    <name evidence="1" type="ORF">FSW04_18880</name>
</gene>